<comment type="caution">
    <text evidence="1">The sequence shown here is derived from an EMBL/GenBank/DDBJ whole genome shotgun (WGS) entry which is preliminary data.</text>
</comment>
<sequence length="202" mass="22590">MVRTRPIGVRQPPVVGVHESNQNRFRRRGHDASRGLLALNDSTIIGSQDFVQLKHTFSANTRLHSVFEDGTGIVDTLDVNHGNDESLSMRDVLLSEDETNSLPTDPSVTSVVADLGEICVHKRTCFEAENFGGPVFICSDCGASMWYDERVDLSRRPLNPKFNLCCKQDRISMPAMRPTPQFLYELLNGEGGRQSSKLREQI</sequence>
<dbReference type="EMBL" id="AWUE01024577">
    <property type="protein sequence ID" value="OMO50366.1"/>
    <property type="molecule type" value="Genomic_DNA"/>
</dbReference>
<keyword evidence="1" id="KW-0067">ATP-binding</keyword>
<dbReference type="OrthoDB" id="1937254at2759"/>
<proteinExistence type="predicted"/>
<dbReference type="GO" id="GO:0004386">
    <property type="term" value="F:helicase activity"/>
    <property type="evidence" value="ECO:0007669"/>
    <property type="project" value="UniProtKB-KW"/>
</dbReference>
<keyword evidence="1" id="KW-0347">Helicase</keyword>
<keyword evidence="1" id="KW-0547">Nucleotide-binding</keyword>
<dbReference type="STRING" id="93759.A0A1R3FX85"/>
<dbReference type="Proteomes" id="UP000187203">
    <property type="component" value="Unassembled WGS sequence"/>
</dbReference>
<name>A0A1R3FX85_9ROSI</name>
<dbReference type="AlphaFoldDB" id="A0A1R3FX85"/>
<reference evidence="2" key="1">
    <citation type="submission" date="2013-09" db="EMBL/GenBank/DDBJ databases">
        <title>Corchorus olitorius genome sequencing.</title>
        <authorList>
            <person name="Alam M."/>
            <person name="Haque M.S."/>
            <person name="Islam M.S."/>
            <person name="Emdad E.M."/>
            <person name="Islam M.M."/>
            <person name="Ahmed B."/>
            <person name="Halim A."/>
            <person name="Hossen Q.M.M."/>
            <person name="Hossain M.Z."/>
            <person name="Ahmed R."/>
            <person name="Khan M.M."/>
            <person name="Islam R."/>
            <person name="Rashid M.M."/>
            <person name="Khan S.A."/>
            <person name="Rahman M.S."/>
            <person name="Alam M."/>
            <person name="Yahiya A.S."/>
            <person name="Khan M.S."/>
            <person name="Azam M.S."/>
            <person name="Haque T."/>
            <person name="Lashkar M.Z.H."/>
            <person name="Akhand A.I."/>
            <person name="Morshed G."/>
            <person name="Roy S."/>
            <person name="Uddin K.S."/>
            <person name="Rabeya T."/>
            <person name="Hossain A.S."/>
            <person name="Chowdhury A."/>
            <person name="Snigdha A.R."/>
            <person name="Mortoza M.S."/>
            <person name="Matin S.A."/>
            <person name="Hoque S.M.E."/>
            <person name="Islam M.K."/>
            <person name="Roy D.K."/>
            <person name="Haider R."/>
            <person name="Moosa M.M."/>
            <person name="Elias S.M."/>
            <person name="Hasan A.M."/>
            <person name="Jahan S."/>
            <person name="Shafiuddin M."/>
            <person name="Mahmood N."/>
            <person name="Shommy N.S."/>
        </authorList>
    </citation>
    <scope>NUCLEOTIDE SEQUENCE [LARGE SCALE GENOMIC DNA]</scope>
    <source>
        <strain evidence="2">cv. O-4</strain>
    </source>
</reference>
<evidence type="ECO:0000313" key="2">
    <source>
        <dbReference type="Proteomes" id="UP000187203"/>
    </source>
</evidence>
<accession>A0A1R3FX85</accession>
<organism evidence="1 2">
    <name type="scientific">Corchorus olitorius</name>
    <dbReference type="NCBI Taxonomy" id="93759"/>
    <lineage>
        <taxon>Eukaryota</taxon>
        <taxon>Viridiplantae</taxon>
        <taxon>Streptophyta</taxon>
        <taxon>Embryophyta</taxon>
        <taxon>Tracheophyta</taxon>
        <taxon>Spermatophyta</taxon>
        <taxon>Magnoliopsida</taxon>
        <taxon>eudicotyledons</taxon>
        <taxon>Gunneridae</taxon>
        <taxon>Pentapetalae</taxon>
        <taxon>rosids</taxon>
        <taxon>malvids</taxon>
        <taxon>Malvales</taxon>
        <taxon>Malvaceae</taxon>
        <taxon>Grewioideae</taxon>
        <taxon>Apeibeae</taxon>
        <taxon>Corchorus</taxon>
    </lineage>
</organism>
<gene>
    <name evidence="1" type="ORF">COLO4_38104</name>
</gene>
<keyword evidence="2" id="KW-1185">Reference proteome</keyword>
<keyword evidence="1" id="KW-0378">Hydrolase</keyword>
<protein>
    <submittedName>
        <fullName evidence="1">ATP-dependent DNA helicase PIF1</fullName>
    </submittedName>
</protein>
<evidence type="ECO:0000313" key="1">
    <source>
        <dbReference type="EMBL" id="OMO50366.1"/>
    </source>
</evidence>